<keyword evidence="4" id="KW-0808">Transferase</keyword>
<dbReference type="InterPro" id="IPR000014">
    <property type="entry name" value="PAS"/>
</dbReference>
<dbReference type="SMART" id="SM00448">
    <property type="entry name" value="REC"/>
    <property type="match status" value="1"/>
</dbReference>
<dbReference type="InterPro" id="IPR036097">
    <property type="entry name" value="HisK_dim/P_sf"/>
</dbReference>
<dbReference type="InterPro" id="IPR003594">
    <property type="entry name" value="HATPase_dom"/>
</dbReference>
<dbReference type="SUPFAM" id="SSF47384">
    <property type="entry name" value="Homodimeric domain of signal transducing histidine kinase"/>
    <property type="match status" value="1"/>
</dbReference>
<evidence type="ECO:0000256" key="5">
    <source>
        <dbReference type="ARBA" id="ARBA00022777"/>
    </source>
</evidence>
<accession>A0A290QA90</accession>
<name>A0A290QA90_9BACT</name>
<dbReference type="SMART" id="SM00387">
    <property type="entry name" value="HATPase_c"/>
    <property type="match status" value="1"/>
</dbReference>
<evidence type="ECO:0000256" key="3">
    <source>
        <dbReference type="ARBA" id="ARBA00022553"/>
    </source>
</evidence>
<organism evidence="10 11">
    <name type="scientific">Nibricoccus aquaticus</name>
    <dbReference type="NCBI Taxonomy" id="2576891"/>
    <lineage>
        <taxon>Bacteria</taxon>
        <taxon>Pseudomonadati</taxon>
        <taxon>Verrucomicrobiota</taxon>
        <taxon>Opitutia</taxon>
        <taxon>Opitutales</taxon>
        <taxon>Opitutaceae</taxon>
        <taxon>Nibricoccus</taxon>
    </lineage>
</organism>
<dbReference type="GO" id="GO:0009927">
    <property type="term" value="F:histidine phosphotransfer kinase activity"/>
    <property type="evidence" value="ECO:0007669"/>
    <property type="project" value="TreeGrafter"/>
</dbReference>
<dbReference type="KEGG" id="vbh:CMV30_09220"/>
<dbReference type="Pfam" id="PF00072">
    <property type="entry name" value="Response_reg"/>
    <property type="match status" value="1"/>
</dbReference>
<dbReference type="Gene3D" id="3.30.450.20">
    <property type="entry name" value="PAS domain"/>
    <property type="match status" value="1"/>
</dbReference>
<dbReference type="EC" id="2.7.13.3" evidence="2"/>
<dbReference type="PROSITE" id="PS50109">
    <property type="entry name" value="HIS_KIN"/>
    <property type="match status" value="1"/>
</dbReference>
<dbReference type="Gene3D" id="3.40.50.2300">
    <property type="match status" value="1"/>
</dbReference>
<dbReference type="SUPFAM" id="SSF55785">
    <property type="entry name" value="PYP-like sensor domain (PAS domain)"/>
    <property type="match status" value="1"/>
</dbReference>
<dbReference type="FunFam" id="3.30.565.10:FF:000006">
    <property type="entry name" value="Sensor histidine kinase WalK"/>
    <property type="match status" value="1"/>
</dbReference>
<comment type="catalytic activity">
    <reaction evidence="1">
        <text>ATP + protein L-histidine = ADP + protein N-phospho-L-histidine.</text>
        <dbReference type="EC" id="2.7.13.3"/>
    </reaction>
</comment>
<evidence type="ECO:0000256" key="6">
    <source>
        <dbReference type="PROSITE-ProRule" id="PRU00169"/>
    </source>
</evidence>
<protein>
    <recommendedName>
        <fullName evidence="2">histidine kinase</fullName>
        <ecNumber evidence="2">2.7.13.3</ecNumber>
    </recommendedName>
</protein>
<keyword evidence="3 6" id="KW-0597">Phosphoprotein</keyword>
<dbReference type="InterPro" id="IPR005467">
    <property type="entry name" value="His_kinase_dom"/>
</dbReference>
<keyword evidence="11" id="KW-1185">Reference proteome</keyword>
<dbReference type="InterPro" id="IPR001789">
    <property type="entry name" value="Sig_transdc_resp-reg_receiver"/>
</dbReference>
<feature type="domain" description="Response regulatory" evidence="9">
    <location>
        <begin position="552"/>
        <end position="665"/>
    </location>
</feature>
<dbReference type="GO" id="GO:0005886">
    <property type="term" value="C:plasma membrane"/>
    <property type="evidence" value="ECO:0007669"/>
    <property type="project" value="TreeGrafter"/>
</dbReference>
<evidence type="ECO:0000313" key="11">
    <source>
        <dbReference type="Proteomes" id="UP000217265"/>
    </source>
</evidence>
<dbReference type="SMART" id="SM00388">
    <property type="entry name" value="HisKA"/>
    <property type="match status" value="1"/>
</dbReference>
<dbReference type="InterPro" id="IPR013656">
    <property type="entry name" value="PAS_4"/>
</dbReference>
<keyword evidence="5" id="KW-0418">Kinase</keyword>
<dbReference type="EMBL" id="CP023344">
    <property type="protein sequence ID" value="ATC64120.1"/>
    <property type="molecule type" value="Genomic_DNA"/>
</dbReference>
<dbReference type="SUPFAM" id="SSF55874">
    <property type="entry name" value="ATPase domain of HSP90 chaperone/DNA topoisomerase II/histidine kinase"/>
    <property type="match status" value="1"/>
</dbReference>
<dbReference type="Pfam" id="PF08448">
    <property type="entry name" value="PAS_4"/>
    <property type="match status" value="1"/>
</dbReference>
<evidence type="ECO:0000259" key="8">
    <source>
        <dbReference type="PROSITE" id="PS50109"/>
    </source>
</evidence>
<dbReference type="InterPro" id="IPR011006">
    <property type="entry name" value="CheY-like_superfamily"/>
</dbReference>
<dbReference type="InterPro" id="IPR003661">
    <property type="entry name" value="HisK_dim/P_dom"/>
</dbReference>
<proteinExistence type="predicted"/>
<dbReference type="PANTHER" id="PTHR43047:SF72">
    <property type="entry name" value="OSMOSENSING HISTIDINE PROTEIN KINASE SLN1"/>
    <property type="match status" value="1"/>
</dbReference>
<dbReference type="SUPFAM" id="SSF52172">
    <property type="entry name" value="CheY-like"/>
    <property type="match status" value="2"/>
</dbReference>
<evidence type="ECO:0000256" key="7">
    <source>
        <dbReference type="SAM" id="MobiDB-lite"/>
    </source>
</evidence>
<dbReference type="PANTHER" id="PTHR43047">
    <property type="entry name" value="TWO-COMPONENT HISTIDINE PROTEIN KINASE"/>
    <property type="match status" value="1"/>
</dbReference>
<dbReference type="PRINTS" id="PR00344">
    <property type="entry name" value="BCTRLSENSOR"/>
</dbReference>
<dbReference type="CDD" id="cd00130">
    <property type="entry name" value="PAS"/>
    <property type="match status" value="1"/>
</dbReference>
<dbReference type="OrthoDB" id="176780at2"/>
<dbReference type="InterPro" id="IPR036890">
    <property type="entry name" value="HATPase_C_sf"/>
</dbReference>
<dbReference type="Gene3D" id="1.10.287.130">
    <property type="match status" value="1"/>
</dbReference>
<dbReference type="Pfam" id="PF00512">
    <property type="entry name" value="HisKA"/>
    <property type="match status" value="1"/>
</dbReference>
<reference evidence="10 11" key="1">
    <citation type="submission" date="2017-09" db="EMBL/GenBank/DDBJ databases">
        <title>Complete genome sequence of Verrucomicrobial strain HZ-65, isolated from freshwater.</title>
        <authorList>
            <person name="Choi A."/>
        </authorList>
    </citation>
    <scope>NUCLEOTIDE SEQUENCE [LARGE SCALE GENOMIC DNA]</scope>
    <source>
        <strain evidence="10 11">HZ-65</strain>
    </source>
</reference>
<dbReference type="AlphaFoldDB" id="A0A290QA90"/>
<feature type="domain" description="Histidine kinase" evidence="8">
    <location>
        <begin position="298"/>
        <end position="521"/>
    </location>
</feature>
<gene>
    <name evidence="10" type="ORF">CMV30_09220</name>
</gene>
<dbReference type="GO" id="GO:0000155">
    <property type="term" value="F:phosphorelay sensor kinase activity"/>
    <property type="evidence" value="ECO:0007669"/>
    <property type="project" value="InterPro"/>
</dbReference>
<dbReference type="CDD" id="cd00082">
    <property type="entry name" value="HisKA"/>
    <property type="match status" value="1"/>
</dbReference>
<dbReference type="Proteomes" id="UP000217265">
    <property type="component" value="Chromosome"/>
</dbReference>
<evidence type="ECO:0000256" key="2">
    <source>
        <dbReference type="ARBA" id="ARBA00012438"/>
    </source>
</evidence>
<evidence type="ECO:0000256" key="1">
    <source>
        <dbReference type="ARBA" id="ARBA00000085"/>
    </source>
</evidence>
<dbReference type="Pfam" id="PF02518">
    <property type="entry name" value="HATPase_c"/>
    <property type="match status" value="1"/>
</dbReference>
<dbReference type="PROSITE" id="PS50110">
    <property type="entry name" value="RESPONSE_REGULATORY"/>
    <property type="match status" value="1"/>
</dbReference>
<dbReference type="SMART" id="SM00091">
    <property type="entry name" value="PAS"/>
    <property type="match status" value="1"/>
</dbReference>
<dbReference type="InterPro" id="IPR004358">
    <property type="entry name" value="Sig_transdc_His_kin-like_C"/>
</dbReference>
<evidence type="ECO:0000259" key="9">
    <source>
        <dbReference type="PROSITE" id="PS50110"/>
    </source>
</evidence>
<evidence type="ECO:0000256" key="4">
    <source>
        <dbReference type="ARBA" id="ARBA00022679"/>
    </source>
</evidence>
<dbReference type="Gene3D" id="3.30.565.10">
    <property type="entry name" value="Histidine kinase-like ATPase, C-terminal domain"/>
    <property type="match status" value="1"/>
</dbReference>
<sequence>MTARDHSVPVSPAAAEPVEQRVLILAPTGNDARLTQRFLSDAGIHSEVVRGIAELCAGIDEGCGTLLIAEETLAADTVAPLLKTISEQPSWSDIPLVLITSGGETSQTRLRRMTTLGPVGNVTMLERPFRPVTLLSAIETALRARRKQYEVRDLLKEVQSSERQVQSVLASIADGFVAVDKEWRFTYLNAAYLKLIAPLYSSASLLLGENLWEKFPDLRGTSVEDNYRKAMANQKPVSFELLYEPISTWIEVRVYPAPDALSIYVRDITDRKQSELEVARARDEALEAARAKDDFLAALSHELRTPLNPILLIASEAANDPELPGEVREDFETIARNATLEARLIDDLLDLTRITHGKMSLDKRTIDLHTVLADALETVSPELREKKQTLNVRLASVDCPILGDPARVQQIFWNVLKNAVKFTPEGGAITVETHGEQNTSWCVVRITDSGIGMTNDELSRVFDAFSQGNHAHNGSSHRFGGLGLGLAISRMLIELHAGKISAASKGRDQGSVFTIEFPRASVDEDSGLHPPTHRTDKMRASAPPFSSGKNRRILVVEDHVATRLSLTRLLLRRGYTIVEAGTVAEALERAAEARFDLVVSDIGLPDGDGYSLMKQLREKHGLIGIALSGYGMEQDIARGRAAGFTEHLIKPVNIESLDRVLRTWAEALP</sequence>
<evidence type="ECO:0000313" key="10">
    <source>
        <dbReference type="EMBL" id="ATC64120.1"/>
    </source>
</evidence>
<feature type="region of interest" description="Disordered" evidence="7">
    <location>
        <begin position="523"/>
        <end position="545"/>
    </location>
</feature>
<dbReference type="InterPro" id="IPR035965">
    <property type="entry name" value="PAS-like_dom_sf"/>
</dbReference>
<feature type="modified residue" description="4-aspartylphosphate" evidence="6">
    <location>
        <position position="601"/>
    </location>
</feature>